<dbReference type="GO" id="GO:0005886">
    <property type="term" value="C:plasma membrane"/>
    <property type="evidence" value="ECO:0007669"/>
    <property type="project" value="TreeGrafter"/>
</dbReference>
<dbReference type="SUPFAM" id="SSF49265">
    <property type="entry name" value="Fibronectin type III"/>
    <property type="match status" value="2"/>
</dbReference>
<protein>
    <submittedName>
        <fullName evidence="6">Uncharacterized protein</fullName>
    </submittedName>
</protein>
<evidence type="ECO:0000256" key="1">
    <source>
        <dbReference type="ARBA" id="ARBA00022737"/>
    </source>
</evidence>
<dbReference type="InterPro" id="IPR036179">
    <property type="entry name" value="Ig-like_dom_sf"/>
</dbReference>
<dbReference type="GO" id="GO:0007411">
    <property type="term" value="P:axon guidance"/>
    <property type="evidence" value="ECO:0007669"/>
    <property type="project" value="TreeGrafter"/>
</dbReference>
<dbReference type="SMART" id="SM00409">
    <property type="entry name" value="IG"/>
    <property type="match status" value="3"/>
</dbReference>
<dbReference type="SMART" id="SM00060">
    <property type="entry name" value="FN3"/>
    <property type="match status" value="3"/>
</dbReference>
<organism evidence="5 6">
    <name type="scientific">Mesorhabditis belari</name>
    <dbReference type="NCBI Taxonomy" id="2138241"/>
    <lineage>
        <taxon>Eukaryota</taxon>
        <taxon>Metazoa</taxon>
        <taxon>Ecdysozoa</taxon>
        <taxon>Nematoda</taxon>
        <taxon>Chromadorea</taxon>
        <taxon>Rhabditida</taxon>
        <taxon>Rhabditina</taxon>
        <taxon>Rhabditomorpha</taxon>
        <taxon>Rhabditoidea</taxon>
        <taxon>Rhabditidae</taxon>
        <taxon>Mesorhabditinae</taxon>
        <taxon>Mesorhabditis</taxon>
    </lineage>
</organism>
<dbReference type="InterPro" id="IPR013098">
    <property type="entry name" value="Ig_I-set"/>
</dbReference>
<dbReference type="PROSITE" id="PS50835">
    <property type="entry name" value="IG_LIKE"/>
    <property type="match status" value="3"/>
</dbReference>
<keyword evidence="1" id="KW-0677">Repeat</keyword>
<dbReference type="SUPFAM" id="SSF48726">
    <property type="entry name" value="Immunoglobulin"/>
    <property type="match status" value="3"/>
</dbReference>
<evidence type="ECO:0000313" key="6">
    <source>
        <dbReference type="WBParaSite" id="MBELARI_LOCUS8300"/>
    </source>
</evidence>
<dbReference type="InterPro" id="IPR036116">
    <property type="entry name" value="FN3_sf"/>
</dbReference>
<name>A0AAF3FMB9_9BILA</name>
<feature type="domain" description="Fibronectin type-III" evidence="4">
    <location>
        <begin position="372"/>
        <end position="479"/>
    </location>
</feature>
<accession>A0AAF3FMB9</accession>
<feature type="domain" description="Ig-like" evidence="3">
    <location>
        <begin position="229"/>
        <end position="318"/>
    </location>
</feature>
<keyword evidence="2" id="KW-1015">Disulfide bond</keyword>
<dbReference type="CDD" id="cd00063">
    <property type="entry name" value="FN3"/>
    <property type="match status" value="1"/>
</dbReference>
<dbReference type="AlphaFoldDB" id="A0AAF3FMB9"/>
<dbReference type="InterPro" id="IPR003961">
    <property type="entry name" value="FN3_dom"/>
</dbReference>
<feature type="domain" description="Ig-like" evidence="3">
    <location>
        <begin position="45"/>
        <end position="126"/>
    </location>
</feature>
<feature type="domain" description="Ig-like" evidence="3">
    <location>
        <begin position="130"/>
        <end position="218"/>
    </location>
</feature>
<dbReference type="SMART" id="SM00408">
    <property type="entry name" value="IGc2"/>
    <property type="match status" value="3"/>
</dbReference>
<dbReference type="Gene3D" id="2.60.40.10">
    <property type="entry name" value="Immunoglobulins"/>
    <property type="match status" value="5"/>
</dbReference>
<dbReference type="GO" id="GO:0098609">
    <property type="term" value="P:cell-cell adhesion"/>
    <property type="evidence" value="ECO:0007669"/>
    <property type="project" value="TreeGrafter"/>
</dbReference>
<evidence type="ECO:0000313" key="5">
    <source>
        <dbReference type="Proteomes" id="UP000887575"/>
    </source>
</evidence>
<evidence type="ECO:0000259" key="4">
    <source>
        <dbReference type="PROSITE" id="PS50853"/>
    </source>
</evidence>
<dbReference type="PROSITE" id="PS50853">
    <property type="entry name" value="FN3"/>
    <property type="match status" value="2"/>
</dbReference>
<evidence type="ECO:0000256" key="2">
    <source>
        <dbReference type="ARBA" id="ARBA00023157"/>
    </source>
</evidence>
<dbReference type="Proteomes" id="UP000887575">
    <property type="component" value="Unassembled WGS sequence"/>
</dbReference>
<sequence length="668" mass="73931">MPVLSHWPQCLLDIIGPFFRLRVPPATLPSPTREAFPPRLEVGHPQLFPERPAPGDTVYIECFAYGNPVPSYRWTRVDGKPLPDRSTVLNHDRVLKIENLQPHDQTRYKCTAANVKGVVSGEVTLILAGPPVVLLPLAPRLVATESEWSLECTLPSSDLTSQVEWFRNARPLVPLLMPAHERRRFTIDHNLLLIRETKPNDTGIYECVVSNEIGSTVSSSFIKVLDAAPRFPPLSMPSKVFALKGTTLRLPCVYQASPLGTAFWSTGGGTNLPTKGRIRDQNGLLVIENLISDDAGLFFCIVRNRLGEDHAAVTLVVSDKKEIRAKNGTMIWESGRNVTCEVQHEEEVVRKPSFCRSIFGESDGISISKGSPPAPLKVNAVNISRFGVDLYWILPAQHRETRQNPPVEESFLIEVRSKDDRRWKTVNRSMFQRIEKSVDRTTVDDLLPNQDYQFRVRSVLGGQIGDASAPTEWIHTPARPPTEAPQSLSWKALDQSTIFVEWGAVEQIECFAPDHLVGPLTVSASFTKWMVGGLKASTIYRCSLTPVDPSGRLGARTETEAVRTAKPPPPAAPTIGRLGLAAMPDGHFTTIIEWTSVDFGNITDPTELGYKIFVYISETASDAVVLNMPLKALVDPQQPSARLDGLRLMYKYTVQVAAYNAGGLGPRK</sequence>
<feature type="domain" description="Fibronectin type-III" evidence="4">
    <location>
        <begin position="569"/>
        <end position="668"/>
    </location>
</feature>
<dbReference type="InterPro" id="IPR007110">
    <property type="entry name" value="Ig-like_dom"/>
</dbReference>
<dbReference type="CDD" id="cd00096">
    <property type="entry name" value="Ig"/>
    <property type="match status" value="1"/>
</dbReference>
<evidence type="ECO:0000259" key="3">
    <source>
        <dbReference type="PROSITE" id="PS50835"/>
    </source>
</evidence>
<dbReference type="Pfam" id="PF07679">
    <property type="entry name" value="I-set"/>
    <property type="match status" value="1"/>
</dbReference>
<dbReference type="GO" id="GO:0030424">
    <property type="term" value="C:axon"/>
    <property type="evidence" value="ECO:0007669"/>
    <property type="project" value="TreeGrafter"/>
</dbReference>
<dbReference type="WBParaSite" id="MBELARI_LOCUS8300">
    <property type="protein sequence ID" value="MBELARI_LOCUS8300"/>
    <property type="gene ID" value="MBELARI_LOCUS8300"/>
</dbReference>
<dbReference type="InterPro" id="IPR003598">
    <property type="entry name" value="Ig_sub2"/>
</dbReference>
<keyword evidence="5" id="KW-1185">Reference proteome</keyword>
<proteinExistence type="predicted"/>
<dbReference type="PANTHER" id="PTHR44170:SF6">
    <property type="entry name" value="CONTACTIN"/>
    <property type="match status" value="1"/>
</dbReference>
<dbReference type="PANTHER" id="PTHR44170">
    <property type="entry name" value="PROTEIN SIDEKICK"/>
    <property type="match status" value="1"/>
</dbReference>
<dbReference type="InterPro" id="IPR003599">
    <property type="entry name" value="Ig_sub"/>
</dbReference>
<dbReference type="InterPro" id="IPR013783">
    <property type="entry name" value="Ig-like_fold"/>
</dbReference>
<dbReference type="Pfam" id="PF00041">
    <property type="entry name" value="fn3"/>
    <property type="match status" value="1"/>
</dbReference>
<dbReference type="Pfam" id="PF13927">
    <property type="entry name" value="Ig_3"/>
    <property type="match status" value="2"/>
</dbReference>
<reference evidence="6" key="1">
    <citation type="submission" date="2024-02" db="UniProtKB">
        <authorList>
            <consortium name="WormBaseParasite"/>
        </authorList>
    </citation>
    <scope>IDENTIFICATION</scope>
</reference>